<dbReference type="AlphaFoldDB" id="A0A0B0NHW2"/>
<dbReference type="GO" id="GO:0016567">
    <property type="term" value="P:protein ubiquitination"/>
    <property type="evidence" value="ECO:0007669"/>
    <property type="project" value="UniProtKB-UniPathway"/>
</dbReference>
<dbReference type="PROSITE" id="PS50097">
    <property type="entry name" value="BTB"/>
    <property type="match status" value="1"/>
</dbReference>
<feature type="region of interest" description="Disordered" evidence="4">
    <location>
        <begin position="1"/>
        <end position="37"/>
    </location>
</feature>
<evidence type="ECO:0000256" key="3">
    <source>
        <dbReference type="PROSITE-ProRule" id="PRU00259"/>
    </source>
</evidence>
<dbReference type="SMART" id="SM00185">
    <property type="entry name" value="ARM"/>
    <property type="match status" value="8"/>
</dbReference>
<dbReference type="Pfam" id="PF00651">
    <property type="entry name" value="BTB"/>
    <property type="match status" value="1"/>
</dbReference>
<dbReference type="InterPro" id="IPR011989">
    <property type="entry name" value="ARM-like"/>
</dbReference>
<dbReference type="InterPro" id="IPR016024">
    <property type="entry name" value="ARM-type_fold"/>
</dbReference>
<feature type="repeat" description="ARM" evidence="3">
    <location>
        <begin position="92"/>
        <end position="146"/>
    </location>
</feature>
<dbReference type="Gene3D" id="3.30.710.10">
    <property type="entry name" value="Potassium Channel Kv1.1, Chain A"/>
    <property type="match status" value="1"/>
</dbReference>
<dbReference type="UniPathway" id="UPA00143"/>
<dbReference type="InterPro" id="IPR044282">
    <property type="entry name" value="ABAP1/ARIA"/>
</dbReference>
<feature type="repeat" description="ARM" evidence="3">
    <location>
        <begin position="362"/>
        <end position="404"/>
    </location>
</feature>
<feature type="repeat" description="ARM" evidence="3">
    <location>
        <begin position="195"/>
        <end position="230"/>
    </location>
</feature>
<dbReference type="SUPFAM" id="SSF54695">
    <property type="entry name" value="POZ domain"/>
    <property type="match status" value="1"/>
</dbReference>
<dbReference type="CDD" id="cd18352">
    <property type="entry name" value="BTB_POZ_ARIA_plant"/>
    <property type="match status" value="1"/>
</dbReference>
<name>A0A0B0NHW2_GOSAR</name>
<dbReference type="PANTHER" id="PTHR46710">
    <property type="entry name" value="ARM REPEAT PROTEIN INTERACTING WITH ABF2"/>
    <property type="match status" value="1"/>
</dbReference>
<feature type="domain" description="BTB" evidence="5">
    <location>
        <begin position="512"/>
        <end position="579"/>
    </location>
</feature>
<comment type="pathway">
    <text evidence="1">Protein modification; protein ubiquitination.</text>
</comment>
<dbReference type="Proteomes" id="UP000032142">
    <property type="component" value="Unassembled WGS sequence"/>
</dbReference>
<feature type="repeat" description="ARM" evidence="3">
    <location>
        <begin position="321"/>
        <end position="363"/>
    </location>
</feature>
<dbReference type="InterPro" id="IPR011333">
    <property type="entry name" value="SKP1/BTB/POZ_sf"/>
</dbReference>
<feature type="repeat" description="ARM" evidence="3">
    <location>
        <begin position="145"/>
        <end position="195"/>
    </location>
</feature>
<accession>A0A0B0NHW2</accession>
<feature type="repeat" description="ARM" evidence="3">
    <location>
        <begin position="237"/>
        <end position="279"/>
    </location>
</feature>
<dbReference type="InterPro" id="IPR000225">
    <property type="entry name" value="Armadillo"/>
</dbReference>
<organism evidence="6 7">
    <name type="scientific">Gossypium arboreum</name>
    <name type="common">Tree cotton</name>
    <name type="synonym">Gossypium nanking</name>
    <dbReference type="NCBI Taxonomy" id="29729"/>
    <lineage>
        <taxon>Eukaryota</taxon>
        <taxon>Viridiplantae</taxon>
        <taxon>Streptophyta</taxon>
        <taxon>Embryophyta</taxon>
        <taxon>Tracheophyta</taxon>
        <taxon>Spermatophyta</taxon>
        <taxon>Magnoliopsida</taxon>
        <taxon>eudicotyledons</taxon>
        <taxon>Gunneridae</taxon>
        <taxon>Pentapetalae</taxon>
        <taxon>rosids</taxon>
        <taxon>malvids</taxon>
        <taxon>Malvales</taxon>
        <taxon>Malvaceae</taxon>
        <taxon>Malvoideae</taxon>
        <taxon>Gossypium</taxon>
    </lineage>
</organism>
<proteinExistence type="predicted"/>
<keyword evidence="2" id="KW-0677">Repeat</keyword>
<evidence type="ECO:0000313" key="6">
    <source>
        <dbReference type="EMBL" id="KHG10666.1"/>
    </source>
</evidence>
<evidence type="ECO:0000256" key="2">
    <source>
        <dbReference type="ARBA" id="ARBA00022737"/>
    </source>
</evidence>
<dbReference type="PANTHER" id="PTHR46710:SF1">
    <property type="entry name" value="ARM REPEAT PROTEIN INTERACTING WITH ABF2"/>
    <property type="match status" value="1"/>
</dbReference>
<evidence type="ECO:0000256" key="1">
    <source>
        <dbReference type="ARBA" id="ARBA00004906"/>
    </source>
</evidence>
<dbReference type="EMBL" id="KN394373">
    <property type="protein sequence ID" value="KHG10666.1"/>
    <property type="molecule type" value="Genomic_DNA"/>
</dbReference>
<evidence type="ECO:0000313" key="7">
    <source>
        <dbReference type="Proteomes" id="UP000032142"/>
    </source>
</evidence>
<gene>
    <name evidence="6" type="ORF">F383_12214</name>
</gene>
<dbReference type="FunFam" id="3.30.710.10:FF:000178">
    <property type="entry name" value="Armadillo/beta-catenin repeat family protein"/>
    <property type="match status" value="1"/>
</dbReference>
<dbReference type="PROSITE" id="PS50176">
    <property type="entry name" value="ARM_REPEAT"/>
    <property type="match status" value="6"/>
</dbReference>
<evidence type="ECO:0000259" key="5">
    <source>
        <dbReference type="PROSITE" id="PS50097"/>
    </source>
</evidence>
<dbReference type="SMART" id="SM00225">
    <property type="entry name" value="BTB"/>
    <property type="match status" value="1"/>
</dbReference>
<dbReference type="Gene3D" id="1.25.10.10">
    <property type="entry name" value="Leucine-rich Repeat Variant"/>
    <property type="match status" value="3"/>
</dbReference>
<reference evidence="7" key="1">
    <citation type="submission" date="2014-09" db="EMBL/GenBank/DDBJ databases">
        <authorList>
            <person name="Mudge J."/>
            <person name="Ramaraj T."/>
            <person name="Lindquist I.E."/>
            <person name="Bharti A.K."/>
            <person name="Sundararajan A."/>
            <person name="Cameron C.T."/>
            <person name="Woodward J.E."/>
            <person name="May G.D."/>
            <person name="Brubaker C."/>
            <person name="Broadhvest J."/>
            <person name="Wilkins T.A."/>
        </authorList>
    </citation>
    <scope>NUCLEOTIDE SEQUENCE</scope>
    <source>
        <strain evidence="7">cv. AKA8401</strain>
    </source>
</reference>
<sequence>MELQRCEEQGLQERKGQKRKLEEEIQEDRDATPLPTGDARRALLAEVTAQVKVLDCAFSWHESDRAAVKRATHVLAELAKNEEVVNVIVEGGAIPALVKHLQAPLSDEGDLSLKPFEHEVEKGSAFALGLLAVKPEHQQLIVDSGALSHLVNLLRRYKDSSTSRAVISVIRRAADAITNLAHENSSIKTRVRMEGGIPPLVELLEFTDTKVQRAAAGALRTLAFKNDENKNQIVECNALPTLISMLRSDDAAIHYEAVGVIGNLVHSSPNIKREVLAAGALQPVIGLLTSCCSESQREAALLLGQFAATDSDCKVHIVQRGAVRPLIEMLHSPDIQLKEMSAFALGRLAQDTHNQAGIAHMGGLVPLLKLLDSKNGSLQHNAAFALYGLADNEDNVSDFIRVGGVQRLQDGEFIVQATKDCVAKTLKRLEEKIHGRVLNHLLYLMRVAEKPVQRRVAFALAHLCSPDDQRTIFIDNNGLELLLGLLGSTNPKQQLDGAVYLGEQYVNNATLSDVTFLVEGRRFYAHRICLLASSDAFRAMFDGGYREKDARDIEIPNIRWEVFELMMRFIYTGSVDVSLDIAQDLLGAADQYLLEGLKRLCEYTIAQDVTLDNVSSMYELSEAFHAISLRHTCILFILEHFSQLSDRPGHSHLIQRIVPEIRNYFAKALTNPNPHNQRL</sequence>
<dbReference type="Pfam" id="PF00514">
    <property type="entry name" value="Arm"/>
    <property type="match status" value="3"/>
</dbReference>
<dbReference type="SUPFAM" id="SSF48371">
    <property type="entry name" value="ARM repeat"/>
    <property type="match status" value="2"/>
</dbReference>
<keyword evidence="7" id="KW-1185">Reference proteome</keyword>
<dbReference type="InterPro" id="IPR000210">
    <property type="entry name" value="BTB/POZ_dom"/>
</dbReference>
<evidence type="ECO:0000256" key="4">
    <source>
        <dbReference type="SAM" id="MobiDB-lite"/>
    </source>
</evidence>
<feature type="compositionally biased region" description="Basic and acidic residues" evidence="4">
    <location>
        <begin position="1"/>
        <end position="31"/>
    </location>
</feature>
<protein>
    <submittedName>
        <fullName evidence="6">Arm repeat interacting with abf2-like protein</fullName>
    </submittedName>
</protein>